<dbReference type="InterPro" id="IPR010982">
    <property type="entry name" value="Lambda_DNA-bd_dom_sf"/>
</dbReference>
<evidence type="ECO:0000256" key="6">
    <source>
        <dbReference type="PROSITE-ProRule" id="PRU00339"/>
    </source>
</evidence>
<dbReference type="RefSeq" id="WP_386045115.1">
    <property type="nucleotide sequence ID" value="NZ_JBHUIO010000005.1"/>
</dbReference>
<dbReference type="SUPFAM" id="SSF48452">
    <property type="entry name" value="TPR-like"/>
    <property type="match status" value="3"/>
</dbReference>
<dbReference type="SMART" id="SM00530">
    <property type="entry name" value="HTH_XRE"/>
    <property type="match status" value="1"/>
</dbReference>
<organism evidence="8 9">
    <name type="scientific">Tumebacillus lipolyticus</name>
    <dbReference type="NCBI Taxonomy" id="1280370"/>
    <lineage>
        <taxon>Bacteria</taxon>
        <taxon>Bacillati</taxon>
        <taxon>Bacillota</taxon>
        <taxon>Bacilli</taxon>
        <taxon>Bacillales</taxon>
        <taxon>Alicyclobacillaceae</taxon>
        <taxon>Tumebacillus</taxon>
    </lineage>
</organism>
<accession>A0ABW4ZWS0</accession>
<dbReference type="PANTHER" id="PTHR46630">
    <property type="entry name" value="TETRATRICOPEPTIDE REPEAT PROTEIN 29"/>
    <property type="match status" value="1"/>
</dbReference>
<dbReference type="SUPFAM" id="SSF47413">
    <property type="entry name" value="lambda repressor-like DNA-binding domains"/>
    <property type="match status" value="1"/>
</dbReference>
<evidence type="ECO:0000256" key="4">
    <source>
        <dbReference type="ARBA" id="ARBA00022803"/>
    </source>
</evidence>
<keyword evidence="3" id="KW-0677">Repeat</keyword>
<keyword evidence="2" id="KW-0963">Cytoplasm</keyword>
<sequence>MYTLGQKIKQTRLQQRMTQIDLAKHLCTPSMISQIESDRARPSYKILNGIADRLGVPLEHLLSNVDLNDDFVCTYKMAKAMVAAKAYSTAIPLLEQLLNSAQAQVAEVDILFELAECYIHVERQEEADSLLSDLLETAFLRQDERMIARVYKSLGQLEFVRKRYQLAAFHLHKANAEVEKMEERDSYLQASILAELGDAYAKSGQLAEALDYYRRSSSLFNKKDDLEEMGNLYLNLGVSYHKLNDLEKAAEYSERAIHIFQCLDNIVMTVKLQVNCAVLYGQTDREADAVAMLRKAIDNLLNLGRREEAGMATVELATLLLQQGELAAADESCDQARALLPELHLYQARVHRLYGRIAVQKGQREEAIRRLQKSADRLKHTDELGEWGDTMHELAELYKREGDLRTAVSIMQEIRGYTNEAMLKRGIAL</sequence>
<evidence type="ECO:0000313" key="9">
    <source>
        <dbReference type="Proteomes" id="UP001597343"/>
    </source>
</evidence>
<protein>
    <submittedName>
        <fullName evidence="8">Helix-turn-helix domain-containing protein</fullName>
    </submittedName>
</protein>
<dbReference type="Gene3D" id="1.10.260.40">
    <property type="entry name" value="lambda repressor-like DNA-binding domains"/>
    <property type="match status" value="1"/>
</dbReference>
<dbReference type="InterPro" id="IPR019734">
    <property type="entry name" value="TPR_rpt"/>
</dbReference>
<feature type="repeat" description="TPR" evidence="6">
    <location>
        <begin position="190"/>
        <end position="223"/>
    </location>
</feature>
<dbReference type="EMBL" id="JBHUIO010000005">
    <property type="protein sequence ID" value="MFD2169736.1"/>
    <property type="molecule type" value="Genomic_DNA"/>
</dbReference>
<dbReference type="Pfam" id="PF01381">
    <property type="entry name" value="HTH_3"/>
    <property type="match status" value="1"/>
</dbReference>
<evidence type="ECO:0000256" key="3">
    <source>
        <dbReference type="ARBA" id="ARBA00022737"/>
    </source>
</evidence>
<reference evidence="9" key="1">
    <citation type="journal article" date="2019" name="Int. J. Syst. Evol. Microbiol.">
        <title>The Global Catalogue of Microorganisms (GCM) 10K type strain sequencing project: providing services to taxonomists for standard genome sequencing and annotation.</title>
        <authorList>
            <consortium name="The Broad Institute Genomics Platform"/>
            <consortium name="The Broad Institute Genome Sequencing Center for Infectious Disease"/>
            <person name="Wu L."/>
            <person name="Ma J."/>
        </authorList>
    </citation>
    <scope>NUCLEOTIDE SEQUENCE [LARGE SCALE GENOMIC DNA]</scope>
    <source>
        <strain evidence="9">CGMCC 1.13574</strain>
    </source>
</reference>
<proteinExistence type="inferred from homology"/>
<feature type="repeat" description="TPR" evidence="6">
    <location>
        <begin position="230"/>
        <end position="263"/>
    </location>
</feature>
<dbReference type="Gene3D" id="1.25.40.10">
    <property type="entry name" value="Tetratricopeptide repeat domain"/>
    <property type="match status" value="3"/>
</dbReference>
<dbReference type="PROSITE" id="PS50005">
    <property type="entry name" value="TPR"/>
    <property type="match status" value="2"/>
</dbReference>
<comment type="subcellular location">
    <subcellularLocation>
        <location evidence="1">Cytoplasm</location>
    </subcellularLocation>
</comment>
<gene>
    <name evidence="8" type="ORF">ACFSOY_06975</name>
</gene>
<name>A0ABW4ZWS0_9BACL</name>
<dbReference type="PROSITE" id="PS50943">
    <property type="entry name" value="HTH_CROC1"/>
    <property type="match status" value="1"/>
</dbReference>
<comment type="caution">
    <text evidence="8">The sequence shown here is derived from an EMBL/GenBank/DDBJ whole genome shotgun (WGS) entry which is preliminary data.</text>
</comment>
<keyword evidence="4 6" id="KW-0802">TPR repeat</keyword>
<feature type="domain" description="HTH cro/C1-type" evidence="7">
    <location>
        <begin position="8"/>
        <end position="61"/>
    </location>
</feature>
<evidence type="ECO:0000259" key="7">
    <source>
        <dbReference type="PROSITE" id="PS50943"/>
    </source>
</evidence>
<dbReference type="Proteomes" id="UP001597343">
    <property type="component" value="Unassembled WGS sequence"/>
</dbReference>
<dbReference type="InterPro" id="IPR001387">
    <property type="entry name" value="Cro/C1-type_HTH"/>
</dbReference>
<evidence type="ECO:0000313" key="8">
    <source>
        <dbReference type="EMBL" id="MFD2169736.1"/>
    </source>
</evidence>
<evidence type="ECO:0000256" key="1">
    <source>
        <dbReference type="ARBA" id="ARBA00004496"/>
    </source>
</evidence>
<dbReference type="InterPro" id="IPR051476">
    <property type="entry name" value="Bac_ResReg_Asp_Phosphatase"/>
</dbReference>
<dbReference type="SMART" id="SM00028">
    <property type="entry name" value="TPR"/>
    <property type="match status" value="6"/>
</dbReference>
<dbReference type="Pfam" id="PF13424">
    <property type="entry name" value="TPR_12"/>
    <property type="match status" value="1"/>
</dbReference>
<comment type="similarity">
    <text evidence="5">Belongs to the Rap family.</text>
</comment>
<dbReference type="InterPro" id="IPR011990">
    <property type="entry name" value="TPR-like_helical_dom_sf"/>
</dbReference>
<dbReference type="PANTHER" id="PTHR46630:SF1">
    <property type="entry name" value="TETRATRICOPEPTIDE REPEAT PROTEIN 29"/>
    <property type="match status" value="1"/>
</dbReference>
<dbReference type="CDD" id="cd00093">
    <property type="entry name" value="HTH_XRE"/>
    <property type="match status" value="1"/>
</dbReference>
<keyword evidence="9" id="KW-1185">Reference proteome</keyword>
<evidence type="ECO:0000256" key="2">
    <source>
        <dbReference type="ARBA" id="ARBA00022490"/>
    </source>
</evidence>
<evidence type="ECO:0000256" key="5">
    <source>
        <dbReference type="ARBA" id="ARBA00038253"/>
    </source>
</evidence>